<evidence type="ECO:0000313" key="9">
    <source>
        <dbReference type="EMBL" id="SEN03348.1"/>
    </source>
</evidence>
<keyword evidence="7" id="KW-0418">Kinase</keyword>
<dbReference type="Proteomes" id="UP000199459">
    <property type="component" value="Unassembled WGS sequence"/>
</dbReference>
<organism evidence="9 10">
    <name type="scientific">Nitrosomonas marina</name>
    <dbReference type="NCBI Taxonomy" id="917"/>
    <lineage>
        <taxon>Bacteria</taxon>
        <taxon>Pseudomonadati</taxon>
        <taxon>Pseudomonadota</taxon>
        <taxon>Betaproteobacteria</taxon>
        <taxon>Nitrosomonadales</taxon>
        <taxon>Nitrosomonadaceae</taxon>
        <taxon>Nitrosomonas</taxon>
    </lineage>
</organism>
<evidence type="ECO:0000256" key="4">
    <source>
        <dbReference type="ARBA" id="ARBA00022597"/>
    </source>
</evidence>
<evidence type="ECO:0000256" key="3">
    <source>
        <dbReference type="ARBA" id="ARBA00022490"/>
    </source>
</evidence>
<dbReference type="InterPro" id="IPR004701">
    <property type="entry name" value="PTS_EIIA_man-typ"/>
</dbReference>
<dbReference type="GO" id="GO:0016020">
    <property type="term" value="C:membrane"/>
    <property type="evidence" value="ECO:0007669"/>
    <property type="project" value="InterPro"/>
</dbReference>
<dbReference type="AlphaFoldDB" id="A0A1H8D9W5"/>
<feature type="domain" description="PTS EIIA type-4" evidence="8">
    <location>
        <begin position="1"/>
        <end position="123"/>
    </location>
</feature>
<comment type="subcellular location">
    <subcellularLocation>
        <location evidence="1">Cytoplasm</location>
    </subcellularLocation>
</comment>
<dbReference type="SUPFAM" id="SSF53062">
    <property type="entry name" value="PTS system fructose IIA component-like"/>
    <property type="match status" value="1"/>
</dbReference>
<dbReference type="EMBL" id="FOCP01000006">
    <property type="protein sequence ID" value="SEN03348.1"/>
    <property type="molecule type" value="Genomic_DNA"/>
</dbReference>
<evidence type="ECO:0000313" key="10">
    <source>
        <dbReference type="Proteomes" id="UP000199459"/>
    </source>
</evidence>
<dbReference type="InterPro" id="IPR036662">
    <property type="entry name" value="PTS_EIIA_man-typ_sf"/>
</dbReference>
<dbReference type="PANTHER" id="PTHR33799:SF1">
    <property type="entry name" value="PTS SYSTEM MANNOSE-SPECIFIC EIIAB COMPONENT-RELATED"/>
    <property type="match status" value="1"/>
</dbReference>
<dbReference type="Gene3D" id="3.40.50.510">
    <property type="entry name" value="Phosphotransferase system, mannose-type IIA component"/>
    <property type="match status" value="1"/>
</dbReference>
<keyword evidence="6" id="KW-0598">Phosphotransferase system</keyword>
<dbReference type="PANTHER" id="PTHR33799">
    <property type="entry name" value="PTS PERMEASE-RELATED-RELATED"/>
    <property type="match status" value="1"/>
</dbReference>
<name>A0A1H8D9W5_9PROT</name>
<evidence type="ECO:0000259" key="8">
    <source>
        <dbReference type="PROSITE" id="PS51096"/>
    </source>
</evidence>
<accession>A0A1H8D9W5</accession>
<evidence type="ECO:0000256" key="5">
    <source>
        <dbReference type="ARBA" id="ARBA00022679"/>
    </source>
</evidence>
<dbReference type="InterPro" id="IPR033887">
    <property type="entry name" value="PTS_IIA_man"/>
</dbReference>
<evidence type="ECO:0000256" key="1">
    <source>
        <dbReference type="ARBA" id="ARBA00004496"/>
    </source>
</evidence>
<dbReference type="STRING" id="917.SAMN05216326_1164"/>
<dbReference type="InterPro" id="IPR051471">
    <property type="entry name" value="Bacterial_PTS_sugar_comp"/>
</dbReference>
<keyword evidence="2" id="KW-0813">Transport</keyword>
<dbReference type="GO" id="GO:0005737">
    <property type="term" value="C:cytoplasm"/>
    <property type="evidence" value="ECO:0007669"/>
    <property type="project" value="UniProtKB-SubCell"/>
</dbReference>
<dbReference type="Pfam" id="PF03610">
    <property type="entry name" value="EIIA-man"/>
    <property type="match status" value="1"/>
</dbReference>
<gene>
    <name evidence="9" type="ORF">SAMN05216325_10699</name>
</gene>
<sequence length="134" mass="14371">MIGILVVTHEQLCEHLIRCACHVLGERPAQLQSLGVFVENDPDDVLINMRTLIQKLDTGEGVLILCDILGATPCNIASRLIQRDHVACITGINLPMLVRALTYRHETLAATVNKALDGGKNGVVEISAGNGHAA</sequence>
<keyword evidence="3" id="KW-0963">Cytoplasm</keyword>
<evidence type="ECO:0000256" key="2">
    <source>
        <dbReference type="ARBA" id="ARBA00022448"/>
    </source>
</evidence>
<dbReference type="GO" id="GO:0016301">
    <property type="term" value="F:kinase activity"/>
    <property type="evidence" value="ECO:0007669"/>
    <property type="project" value="UniProtKB-KW"/>
</dbReference>
<dbReference type="CDD" id="cd00006">
    <property type="entry name" value="PTS_IIA_man"/>
    <property type="match status" value="1"/>
</dbReference>
<dbReference type="PROSITE" id="PS51096">
    <property type="entry name" value="PTS_EIIA_TYPE_4"/>
    <property type="match status" value="1"/>
</dbReference>
<keyword evidence="4" id="KW-0762">Sugar transport</keyword>
<reference evidence="9 10" key="1">
    <citation type="submission" date="2016-10" db="EMBL/GenBank/DDBJ databases">
        <authorList>
            <person name="de Groot N.N."/>
        </authorList>
    </citation>
    <scope>NUCLEOTIDE SEQUENCE [LARGE SCALE GENOMIC DNA]</scope>
    <source>
        <strain evidence="9 10">Nm22</strain>
    </source>
</reference>
<evidence type="ECO:0000256" key="7">
    <source>
        <dbReference type="ARBA" id="ARBA00022777"/>
    </source>
</evidence>
<dbReference type="RefSeq" id="WP_090629476.1">
    <property type="nucleotide sequence ID" value="NZ_FOCP01000006.1"/>
</dbReference>
<keyword evidence="5" id="KW-0808">Transferase</keyword>
<evidence type="ECO:0000256" key="6">
    <source>
        <dbReference type="ARBA" id="ARBA00022683"/>
    </source>
</evidence>
<dbReference type="GO" id="GO:0009401">
    <property type="term" value="P:phosphoenolpyruvate-dependent sugar phosphotransferase system"/>
    <property type="evidence" value="ECO:0007669"/>
    <property type="project" value="UniProtKB-KW"/>
</dbReference>
<proteinExistence type="predicted"/>
<dbReference type="OrthoDB" id="8795346at2"/>
<protein>
    <submittedName>
        <fullName evidence="9">PTS system, ascorbate-specific IIA component</fullName>
    </submittedName>
</protein>